<dbReference type="WBParaSite" id="SCUD_0000335101-mRNA-1">
    <property type="protein sequence ID" value="SCUD_0000335101-mRNA-1"/>
    <property type="gene ID" value="SCUD_0000335101"/>
</dbReference>
<evidence type="ECO:0000313" key="2">
    <source>
        <dbReference type="Proteomes" id="UP000279833"/>
    </source>
</evidence>
<dbReference type="Proteomes" id="UP000279833">
    <property type="component" value="Unassembled WGS sequence"/>
</dbReference>
<proteinExistence type="predicted"/>
<reference evidence="3" key="1">
    <citation type="submission" date="2016-06" db="UniProtKB">
        <authorList>
            <consortium name="WormBaseParasite"/>
        </authorList>
    </citation>
    <scope>IDENTIFICATION</scope>
</reference>
<dbReference type="EMBL" id="UZAK01003754">
    <property type="protein sequence ID" value="VDO81234.1"/>
    <property type="molecule type" value="Genomic_DNA"/>
</dbReference>
<organism evidence="3">
    <name type="scientific">Schistosoma curassoni</name>
    <dbReference type="NCBI Taxonomy" id="6186"/>
    <lineage>
        <taxon>Eukaryota</taxon>
        <taxon>Metazoa</taxon>
        <taxon>Spiralia</taxon>
        <taxon>Lophotrochozoa</taxon>
        <taxon>Platyhelminthes</taxon>
        <taxon>Trematoda</taxon>
        <taxon>Digenea</taxon>
        <taxon>Strigeidida</taxon>
        <taxon>Schistosomatoidea</taxon>
        <taxon>Schistosomatidae</taxon>
        <taxon>Schistosoma</taxon>
    </lineage>
</organism>
<gene>
    <name evidence="1" type="ORF">SCUD_LOCUS3351</name>
</gene>
<evidence type="ECO:0000313" key="1">
    <source>
        <dbReference type="EMBL" id="VDO81234.1"/>
    </source>
</evidence>
<keyword evidence="2" id="KW-1185">Reference proteome</keyword>
<name>A0A183JKX0_9TREM</name>
<evidence type="ECO:0000313" key="3">
    <source>
        <dbReference type="WBParaSite" id="SCUD_0000335101-mRNA-1"/>
    </source>
</evidence>
<protein>
    <submittedName>
        <fullName evidence="3">Ovule protein</fullName>
    </submittedName>
</protein>
<sequence length="60" mass="7134">MVCGCSNPKPWFCATMYLKYIIPYTYNRQMPVNNFTKMNKSHPKVKMRLEPVTQLPMQAY</sequence>
<dbReference type="AlphaFoldDB" id="A0A183JKX0"/>
<reference evidence="1 2" key="2">
    <citation type="submission" date="2018-11" db="EMBL/GenBank/DDBJ databases">
        <authorList>
            <consortium name="Pathogen Informatics"/>
        </authorList>
    </citation>
    <scope>NUCLEOTIDE SEQUENCE [LARGE SCALE GENOMIC DNA]</scope>
    <source>
        <strain evidence="1">Dakar</strain>
        <strain evidence="2">Dakar, Senegal</strain>
    </source>
</reference>
<accession>A0A183JKX0</accession>